<feature type="compositionally biased region" description="Polar residues" evidence="2">
    <location>
        <begin position="143"/>
        <end position="160"/>
    </location>
</feature>
<protein>
    <submittedName>
        <fullName evidence="3">DgyrCDS7271</fullName>
    </submittedName>
</protein>
<reference evidence="3 4" key="1">
    <citation type="submission" date="2020-08" db="EMBL/GenBank/DDBJ databases">
        <authorList>
            <person name="Hejnol A."/>
        </authorList>
    </citation>
    <scope>NUCLEOTIDE SEQUENCE [LARGE SCALE GENOMIC DNA]</scope>
</reference>
<evidence type="ECO:0000256" key="2">
    <source>
        <dbReference type="SAM" id="MobiDB-lite"/>
    </source>
</evidence>
<accession>A0A7I8VQL6</accession>
<feature type="region of interest" description="Disordered" evidence="2">
    <location>
        <begin position="134"/>
        <end position="161"/>
    </location>
</feature>
<comment type="caution">
    <text evidence="3">The sequence shown here is derived from an EMBL/GenBank/DDBJ whole genome shotgun (WGS) entry which is preliminary data.</text>
</comment>
<gene>
    <name evidence="3" type="ORF">DGYR_LOCUS6938</name>
</gene>
<keyword evidence="4" id="KW-1185">Reference proteome</keyword>
<name>A0A7I8VQL6_9ANNE</name>
<dbReference type="Proteomes" id="UP000549394">
    <property type="component" value="Unassembled WGS sequence"/>
</dbReference>
<sequence>MDKNTNTDLEYVIQVISRNIQLCSSKKQESIGICNKFSKLLHPWDIPKKNEKLNTESDEKAPMLSERELMTLSEADKILAKAAKTLADKTAEEERLLELQRRKEKLDRVLQTKELLKPEKPVKPTKAIELKPHKPVSEKTKAPLSTRTLSSNSQKGNQVKTAPVPTYKTAPFKTDVETKRKVLKAHNTKTSLARQKLTRSATIQTKQSLVKETQQALSSLSVDETVTSETPTIDSNQKEETIPCQPHIANKKNEKGKNTEINENTKRFNIMKEGNNLKLPQNVQRLARLNRKFQKQIRDVRKKLANNPQPSFITNLEKTVFYNSDNRLKRLLNVQQTTTRYTNLFSTLEEASAARNWKQVPLDEKLSICKAYQAICKEFENLTEAYTKFITVQKKSLNVYSTVNEKALKNLKAVGTLFKIPRAVSYKNIREVHEYISILCDYKTIKYPSPKEWKAG</sequence>
<feature type="coiled-coil region" evidence="1">
    <location>
        <begin position="89"/>
        <end position="116"/>
    </location>
</feature>
<evidence type="ECO:0000313" key="4">
    <source>
        <dbReference type="Proteomes" id="UP000549394"/>
    </source>
</evidence>
<evidence type="ECO:0000313" key="3">
    <source>
        <dbReference type="EMBL" id="CAD5118583.1"/>
    </source>
</evidence>
<evidence type="ECO:0000256" key="1">
    <source>
        <dbReference type="SAM" id="Coils"/>
    </source>
</evidence>
<dbReference type="EMBL" id="CAJFCJ010000009">
    <property type="protein sequence ID" value="CAD5118583.1"/>
    <property type="molecule type" value="Genomic_DNA"/>
</dbReference>
<organism evidence="3 4">
    <name type="scientific">Dimorphilus gyrociliatus</name>
    <dbReference type="NCBI Taxonomy" id="2664684"/>
    <lineage>
        <taxon>Eukaryota</taxon>
        <taxon>Metazoa</taxon>
        <taxon>Spiralia</taxon>
        <taxon>Lophotrochozoa</taxon>
        <taxon>Annelida</taxon>
        <taxon>Polychaeta</taxon>
        <taxon>Polychaeta incertae sedis</taxon>
        <taxon>Dinophilidae</taxon>
        <taxon>Dimorphilus</taxon>
    </lineage>
</organism>
<proteinExistence type="predicted"/>
<keyword evidence="1" id="KW-0175">Coiled coil</keyword>
<dbReference type="AlphaFoldDB" id="A0A7I8VQL6"/>